<name>A0A1K1WB30_STRAR</name>
<organism evidence="2 3">
    <name type="scientific">Streptomyces atratus</name>
    <dbReference type="NCBI Taxonomy" id="1893"/>
    <lineage>
        <taxon>Bacteria</taxon>
        <taxon>Bacillati</taxon>
        <taxon>Actinomycetota</taxon>
        <taxon>Actinomycetes</taxon>
        <taxon>Kitasatosporales</taxon>
        <taxon>Streptomycetaceae</taxon>
        <taxon>Streptomyces</taxon>
    </lineage>
</organism>
<gene>
    <name evidence="2" type="ORF">SAMN02787144_1002371</name>
</gene>
<dbReference type="EMBL" id="FPJO01000002">
    <property type="protein sequence ID" value="SFX34558.1"/>
    <property type="molecule type" value="Genomic_DNA"/>
</dbReference>
<evidence type="ECO:0000313" key="3">
    <source>
        <dbReference type="Proteomes" id="UP000181909"/>
    </source>
</evidence>
<reference evidence="2 3" key="1">
    <citation type="submission" date="2016-11" db="EMBL/GenBank/DDBJ databases">
        <authorList>
            <person name="Jaros S."/>
            <person name="Januszkiewicz K."/>
            <person name="Wedrychowicz H."/>
        </authorList>
    </citation>
    <scope>NUCLEOTIDE SEQUENCE [LARGE SCALE GENOMIC DNA]</scope>
    <source>
        <strain evidence="2 3">OK807</strain>
    </source>
</reference>
<sequence>MHSSPIAALCPAAAETRMPVPFTHPYPHPTLRANPEPHPRSYLRPKGRSGRGLSLSFTLPGDIRSAFIGRTVVAAALEAHGLAPYVWPATHVVDELVAVTARMSPGRELYVSLRHREDAVRLLVWDQHPHHADPDLATLCETRRRRALWLLSAVVDDWGGEWGAGAADPPQRGTKSWVRLPR</sequence>
<dbReference type="InterPro" id="IPR036890">
    <property type="entry name" value="HATPase_C_sf"/>
</dbReference>
<evidence type="ECO:0008006" key="4">
    <source>
        <dbReference type="Google" id="ProtNLM"/>
    </source>
</evidence>
<feature type="region of interest" description="Disordered" evidence="1">
    <location>
        <begin position="163"/>
        <end position="182"/>
    </location>
</feature>
<dbReference type="RefSeq" id="WP_079179329.1">
    <property type="nucleotide sequence ID" value="NZ_FPJO01000002.1"/>
</dbReference>
<protein>
    <recommendedName>
        <fullName evidence="4">ATP-binding protein</fullName>
    </recommendedName>
</protein>
<dbReference type="Proteomes" id="UP000181909">
    <property type="component" value="Unassembled WGS sequence"/>
</dbReference>
<dbReference type="STRING" id="1893.SAMN02787144_1002371"/>
<dbReference type="OrthoDB" id="4324509at2"/>
<evidence type="ECO:0000313" key="2">
    <source>
        <dbReference type="EMBL" id="SFX34558.1"/>
    </source>
</evidence>
<dbReference type="AlphaFoldDB" id="A0A1K1WB30"/>
<accession>A0A1K1WB30</accession>
<dbReference type="Gene3D" id="3.30.565.10">
    <property type="entry name" value="Histidine kinase-like ATPase, C-terminal domain"/>
    <property type="match status" value="1"/>
</dbReference>
<proteinExistence type="predicted"/>
<evidence type="ECO:0000256" key="1">
    <source>
        <dbReference type="SAM" id="MobiDB-lite"/>
    </source>
</evidence>